<keyword evidence="1" id="KW-0812">Transmembrane</keyword>
<evidence type="ECO:0000313" key="3">
    <source>
        <dbReference type="Proteomes" id="UP001232493"/>
    </source>
</evidence>
<dbReference type="Proteomes" id="UP001232493">
    <property type="component" value="Chromosome"/>
</dbReference>
<dbReference type="PANTHER" id="PTHR38468">
    <property type="entry name" value="SLL0939 PROTEIN"/>
    <property type="match status" value="1"/>
</dbReference>
<reference evidence="2 3" key="1">
    <citation type="submission" date="2021-02" db="EMBL/GenBank/DDBJ databases">
        <title>Characterization of Marinitoga sp. nov. str. BP5-C20A.</title>
        <authorList>
            <person name="Erauso G."/>
            <person name="Postec A."/>
        </authorList>
    </citation>
    <scope>NUCLEOTIDE SEQUENCE [LARGE SCALE GENOMIC DNA]</scope>
    <source>
        <strain evidence="2 3">BP5-C20A</strain>
    </source>
</reference>
<name>A0ABY8PNI4_9BACT</name>
<protein>
    <submittedName>
        <fullName evidence="2">DUF1622 domain-containing protein</fullName>
    </submittedName>
</protein>
<dbReference type="PANTHER" id="PTHR38468:SF1">
    <property type="entry name" value="SLL0939 PROTEIN"/>
    <property type="match status" value="1"/>
</dbReference>
<dbReference type="InterPro" id="IPR012427">
    <property type="entry name" value="DUF1622"/>
</dbReference>
<keyword evidence="1" id="KW-0472">Membrane</keyword>
<sequence length="119" mass="13362">MNLHHIVELTVSYISDISYIMAIIVIFFGMLKGFSIFLKDILLSKKSEEATWESRLELGHSFSLGLGFLIGSSILKTTVAPTWNDIGQLATIIAIRTTLNYFLTKEIKEHKKDVANGSR</sequence>
<keyword evidence="3" id="KW-1185">Reference proteome</keyword>
<dbReference type="EMBL" id="CP069362">
    <property type="protein sequence ID" value="WGS64202.1"/>
    <property type="molecule type" value="Genomic_DNA"/>
</dbReference>
<evidence type="ECO:0000313" key="2">
    <source>
        <dbReference type="EMBL" id="WGS64202.1"/>
    </source>
</evidence>
<dbReference type="Pfam" id="PF07784">
    <property type="entry name" value="DUF1622"/>
    <property type="match status" value="1"/>
</dbReference>
<organism evidence="2 3">
    <name type="scientific">Marinitoga aeolica</name>
    <dbReference type="NCBI Taxonomy" id="2809031"/>
    <lineage>
        <taxon>Bacteria</taxon>
        <taxon>Thermotogati</taxon>
        <taxon>Thermotogota</taxon>
        <taxon>Thermotogae</taxon>
        <taxon>Petrotogales</taxon>
        <taxon>Petrotogaceae</taxon>
        <taxon>Marinitoga</taxon>
    </lineage>
</organism>
<accession>A0ABY8PNI4</accession>
<dbReference type="RefSeq" id="WP_280997659.1">
    <property type="nucleotide sequence ID" value="NZ_CP069362.1"/>
</dbReference>
<keyword evidence="1" id="KW-1133">Transmembrane helix</keyword>
<proteinExistence type="predicted"/>
<gene>
    <name evidence="2" type="ORF">JRV97_07410</name>
</gene>
<feature type="transmembrane region" description="Helical" evidence="1">
    <location>
        <begin position="17"/>
        <end position="38"/>
    </location>
</feature>
<evidence type="ECO:0000256" key="1">
    <source>
        <dbReference type="SAM" id="Phobius"/>
    </source>
</evidence>